<name>A0A0A9B8V8_ARUDO</name>
<accession>A0A0A9B8V8</accession>
<organism evidence="1">
    <name type="scientific">Arundo donax</name>
    <name type="common">Giant reed</name>
    <name type="synonym">Donax arundinaceus</name>
    <dbReference type="NCBI Taxonomy" id="35708"/>
    <lineage>
        <taxon>Eukaryota</taxon>
        <taxon>Viridiplantae</taxon>
        <taxon>Streptophyta</taxon>
        <taxon>Embryophyta</taxon>
        <taxon>Tracheophyta</taxon>
        <taxon>Spermatophyta</taxon>
        <taxon>Magnoliopsida</taxon>
        <taxon>Liliopsida</taxon>
        <taxon>Poales</taxon>
        <taxon>Poaceae</taxon>
        <taxon>PACMAD clade</taxon>
        <taxon>Arundinoideae</taxon>
        <taxon>Arundineae</taxon>
        <taxon>Arundo</taxon>
    </lineage>
</organism>
<sequence>MRIFDSICLLQITALASTHVSDIESRSTSCCCCCCRCCWWMVDWWWCS</sequence>
<protein>
    <submittedName>
        <fullName evidence="1">Uncharacterized protein</fullName>
    </submittedName>
</protein>
<evidence type="ECO:0000313" key="1">
    <source>
        <dbReference type="EMBL" id="JAD59776.1"/>
    </source>
</evidence>
<reference evidence="1" key="2">
    <citation type="journal article" date="2015" name="Data Brief">
        <title>Shoot transcriptome of the giant reed, Arundo donax.</title>
        <authorList>
            <person name="Barrero R.A."/>
            <person name="Guerrero F.D."/>
            <person name="Moolhuijzen P."/>
            <person name="Goolsby J.A."/>
            <person name="Tidwell J."/>
            <person name="Bellgard S.E."/>
            <person name="Bellgard M.I."/>
        </authorList>
    </citation>
    <scope>NUCLEOTIDE SEQUENCE</scope>
    <source>
        <tissue evidence="1">Shoot tissue taken approximately 20 cm above the soil surface</tissue>
    </source>
</reference>
<proteinExistence type="predicted"/>
<reference evidence="1" key="1">
    <citation type="submission" date="2014-09" db="EMBL/GenBank/DDBJ databases">
        <authorList>
            <person name="Magalhaes I.L.F."/>
            <person name="Oliveira U."/>
            <person name="Santos F.R."/>
            <person name="Vidigal T.H.D.A."/>
            <person name="Brescovit A.D."/>
            <person name="Santos A.J."/>
        </authorList>
    </citation>
    <scope>NUCLEOTIDE SEQUENCE</scope>
    <source>
        <tissue evidence="1">Shoot tissue taken approximately 20 cm above the soil surface</tissue>
    </source>
</reference>
<dbReference type="AlphaFoldDB" id="A0A0A9B8V8"/>
<dbReference type="EMBL" id="GBRH01238119">
    <property type="protein sequence ID" value="JAD59776.1"/>
    <property type="molecule type" value="Transcribed_RNA"/>
</dbReference>